<dbReference type="Gene3D" id="3.20.20.140">
    <property type="entry name" value="Metal-dependent hydrolases"/>
    <property type="match status" value="1"/>
</dbReference>
<dbReference type="InterPro" id="IPR027417">
    <property type="entry name" value="P-loop_NTPase"/>
</dbReference>
<dbReference type="SMART" id="SM00534">
    <property type="entry name" value="MUTSac"/>
    <property type="match status" value="1"/>
</dbReference>
<feature type="compositionally biased region" description="Low complexity" evidence="5">
    <location>
        <begin position="106"/>
        <end position="116"/>
    </location>
</feature>
<dbReference type="InterPro" id="IPR007696">
    <property type="entry name" value="DNA_mismatch_repair_MutS_core"/>
</dbReference>
<feature type="region of interest" description="Disordered" evidence="5">
    <location>
        <begin position="93"/>
        <end position="124"/>
    </location>
</feature>
<dbReference type="GO" id="GO:0006298">
    <property type="term" value="P:mismatch repair"/>
    <property type="evidence" value="ECO:0007669"/>
    <property type="project" value="InterPro"/>
</dbReference>
<dbReference type="RefSeq" id="XP_003889868.1">
    <property type="nucleotide sequence ID" value="XM_003889819.1"/>
</dbReference>
<keyword evidence="8" id="KW-1185">Reference proteome</keyword>
<evidence type="ECO:0000259" key="6">
    <source>
        <dbReference type="PROSITE" id="PS00486"/>
    </source>
</evidence>
<keyword evidence="4" id="KW-0238">DNA-binding</keyword>
<dbReference type="GO" id="GO:0005524">
    <property type="term" value="F:ATP binding"/>
    <property type="evidence" value="ECO:0007669"/>
    <property type="project" value="UniProtKB-KW"/>
</dbReference>
<reference evidence="8" key="1">
    <citation type="journal article" date="2011" name="Proc. Natl. Acad. Sci. U.S.A.">
        <title>Obligate biotrophy features unraveled by the genomic analysis of rust fungi.</title>
        <authorList>
            <person name="Duplessis S."/>
            <person name="Cuomo C.A."/>
            <person name="Lin Y.-C."/>
            <person name="Aerts A."/>
            <person name="Tisserant E."/>
            <person name="Veneault-Fourrey C."/>
            <person name="Joly D.L."/>
            <person name="Hacquard S."/>
            <person name="Amselem J."/>
            <person name="Cantarel B.L."/>
            <person name="Chiu R."/>
            <person name="Coutinho P.M."/>
            <person name="Feau N."/>
            <person name="Field M."/>
            <person name="Frey P."/>
            <person name="Gelhaye E."/>
            <person name="Goldberg J."/>
            <person name="Grabherr M.G."/>
            <person name="Kodira C.D."/>
            <person name="Kohler A."/>
            <person name="Kuees U."/>
            <person name="Lindquist E.A."/>
            <person name="Lucas S.M."/>
            <person name="Mago R."/>
            <person name="Mauceli E."/>
            <person name="Morin E."/>
            <person name="Murat C."/>
            <person name="Pangilinan J.L."/>
            <person name="Park R."/>
            <person name="Pearson M."/>
            <person name="Quesneville H."/>
            <person name="Rouhier N."/>
            <person name="Sakthikumar S."/>
            <person name="Salamov A.A."/>
            <person name="Schmutz J."/>
            <person name="Selles B."/>
            <person name="Shapiro H."/>
            <person name="Tanguay P."/>
            <person name="Tuskan G.A."/>
            <person name="Henrissat B."/>
            <person name="Van de Peer Y."/>
            <person name="Rouze P."/>
            <person name="Ellis J.G."/>
            <person name="Dodds P.N."/>
            <person name="Schein J.E."/>
            <person name="Zhong S."/>
            <person name="Hamelin R.C."/>
            <person name="Grigoriev I.V."/>
            <person name="Szabo L.J."/>
            <person name="Martin F."/>
        </authorList>
    </citation>
    <scope>NUCLEOTIDE SEQUENCE [LARGE SCALE GENOMIC DNA]</scope>
    <source>
        <strain evidence="8">CRL 75-36-700-3 / race SCCL</strain>
    </source>
</reference>
<dbReference type="GO" id="GO:0140664">
    <property type="term" value="F:ATP-dependent DNA damage sensor activity"/>
    <property type="evidence" value="ECO:0007669"/>
    <property type="project" value="InterPro"/>
</dbReference>
<evidence type="ECO:0000313" key="7">
    <source>
        <dbReference type="EMBL" id="EHS63295.1"/>
    </source>
</evidence>
<dbReference type="SUPFAM" id="SSF51556">
    <property type="entry name" value="Metallo-dependent hydrolases"/>
    <property type="match status" value="1"/>
</dbReference>
<dbReference type="Gene3D" id="1.10.1420.10">
    <property type="match status" value="1"/>
</dbReference>
<dbReference type="GO" id="GO:0030983">
    <property type="term" value="F:mismatched DNA binding"/>
    <property type="evidence" value="ECO:0007669"/>
    <property type="project" value="InterPro"/>
</dbReference>
<organism evidence="7 8">
    <name type="scientific">Puccinia graminis f. sp. tritici (strain CRL 75-36-700-3 / race SCCL)</name>
    <name type="common">Black stem rust fungus</name>
    <dbReference type="NCBI Taxonomy" id="418459"/>
    <lineage>
        <taxon>Eukaryota</taxon>
        <taxon>Fungi</taxon>
        <taxon>Dikarya</taxon>
        <taxon>Basidiomycota</taxon>
        <taxon>Pucciniomycotina</taxon>
        <taxon>Pucciniomycetes</taxon>
        <taxon>Pucciniales</taxon>
        <taxon>Pucciniaceae</taxon>
        <taxon>Puccinia</taxon>
    </lineage>
</organism>
<dbReference type="Pfam" id="PF00962">
    <property type="entry name" value="A_deaminase"/>
    <property type="match status" value="1"/>
</dbReference>
<dbReference type="KEGG" id="pgr:PGTG_21511"/>
<dbReference type="GO" id="GO:0019239">
    <property type="term" value="F:deaminase activity"/>
    <property type="evidence" value="ECO:0007669"/>
    <property type="project" value="InterPro"/>
</dbReference>
<dbReference type="eggNOG" id="KOG0221">
    <property type="taxonomic scope" value="Eukaryota"/>
</dbReference>
<dbReference type="GeneID" id="13540687"/>
<dbReference type="SMART" id="SM00533">
    <property type="entry name" value="MUTSd"/>
    <property type="match status" value="1"/>
</dbReference>
<dbReference type="STRING" id="418459.H6QRI7"/>
<evidence type="ECO:0000256" key="5">
    <source>
        <dbReference type="SAM" id="MobiDB-lite"/>
    </source>
</evidence>
<sequence>MGGAYYDPSNGIFYLMEDAVDTGGEFEVLIMLLEQVMPEVVLLSSKAEESLTSCIQKAECPGGIDKTPTVVKRPSREYSASDGFKKLQRLSVRSQDGVVPSGNHHSSSTSTRSTASQDPGRDIHFSKNSNLTANAFINVEASHYSLGAVAALLSYLQSGIARDQDNDSPQGGLFVSKVEMIKTQKFMHLGNDAIQSLQIFDQEAHANSHFSKTKEGLSLYGILNECITHNGKLLLRNWLLRPSTDPKVIGSRQDAIECFLEPENGVVILLLSLFASLPSVNQLLDLAFSADYVGKMRQDLKLLGNINRTTMIISSGKSRVGEWKSLTNSIHACQALYEDFSKMNLTIETPLFIKMKSRDRLEIDLEPLASNIEELIDWSESKLNGGRVTIRSDVDEELDGYRGQYASMETQLCFIAEKVSTETPFKSLPGFSINYFPQIGYLCAIPFPTPSGSVDPSTLEDWEFQFSTDTEEHYKNGLMRELDDHYGDLATAIDDREIELVHILEEEVSKFASILLSVNDDLAELDCLLSLAKVTFERTWVRPKILNQNTIQIIAGRHPLVEGCVENYIPNDTHLVASAPSKAQRKKRKSTESYTGNPMIVLTGANFSGKSVYLKQVAMIVIMAQLGSFVPAEEAHIGIHDAVFTRVSTTESASRSSSAFMIDLLRVSFMLRNCTARSLLLIDEFGKGTDPTDGQALFCGVIEHLISRGSSCPITLVSTHFHGVFTNGFLSLDLPIDYTHMCIVLKDGGGPEEENSPTYLYKLAPDLVSSSHAMGCAAQAGVPRHIRLKADRVSRLLSRHEILELLDVRLDEDEREELGRMEETVRRFVAIDFEQDGLSSCRDWMAYLRENVLENERTRAVKTIKVDFRSLEFQKAPRLPVSGCRGEVEGFGKGGQTVGGKVYKKLPEEAWLAGMDSKTFCQKLPKIECHAHLSGSIPLEVLQELHKDAKERQPNLGACPSPSDYTDLQSFFTLFGEHIYHILDTPEAITRATSAVLSSFRADGCIYLELRTTPRKFRAGSDSFSEYLDAVIEAIDRNDESKMMVRLILTVNWDFGPDQVKEIVQLATKARDAGRCVVAIDVAGDPQMSIFRTDGFTRELVKAQVNGLKLTIHFAEVVEQRPFLEKQLTELKPDRLGHAVFLTAEVAETIVQQKRPIEICLTSNLKVGSIRSLEEHHFAWAVNNHVPVLISTDDTLVFGTTLSEEYEWALSLLNHDRQKLVSLLKESITCTFCSPEDQVALIQKIDQFSADPSNEVSKSS</sequence>
<dbReference type="InterPro" id="IPR032466">
    <property type="entry name" value="Metal_Hydrolase"/>
</dbReference>
<dbReference type="PANTHER" id="PTHR11361:SF20">
    <property type="entry name" value="MUTS PROTEIN HOMOLOG 5"/>
    <property type="match status" value="1"/>
</dbReference>
<dbReference type="Proteomes" id="UP000008783">
    <property type="component" value="Unassembled WGS sequence"/>
</dbReference>
<dbReference type="GO" id="GO:0005634">
    <property type="term" value="C:nucleus"/>
    <property type="evidence" value="ECO:0000318"/>
    <property type="project" value="GO_Central"/>
</dbReference>
<protein>
    <recommendedName>
        <fullName evidence="6">DNA mismatch repair proteins mutS family domain-containing protein</fullName>
    </recommendedName>
</protein>
<dbReference type="InterPro" id="IPR001365">
    <property type="entry name" value="A_deaminase_dom"/>
</dbReference>
<dbReference type="HOGENOM" id="CLU_264935_0_0_1"/>
<dbReference type="CDD" id="cd03281">
    <property type="entry name" value="ABC_MSH5_euk"/>
    <property type="match status" value="1"/>
</dbReference>
<dbReference type="FunFam" id="3.40.50.300:FF:002844">
    <property type="entry name" value="DNA mismatch repair protein"/>
    <property type="match status" value="1"/>
</dbReference>
<dbReference type="InterPro" id="IPR000432">
    <property type="entry name" value="DNA_mismatch_repair_MutS_C"/>
</dbReference>
<dbReference type="InterPro" id="IPR036187">
    <property type="entry name" value="DNA_mismatch_repair_MutS_sf"/>
</dbReference>
<dbReference type="PANTHER" id="PTHR11361">
    <property type="entry name" value="DNA MISMATCH REPAIR PROTEIN MUTS FAMILY MEMBER"/>
    <property type="match status" value="1"/>
</dbReference>
<dbReference type="SUPFAM" id="SSF52540">
    <property type="entry name" value="P-loop containing nucleoside triphosphate hydrolases"/>
    <property type="match status" value="1"/>
</dbReference>
<dbReference type="Pfam" id="PF05192">
    <property type="entry name" value="MutS_III"/>
    <property type="match status" value="1"/>
</dbReference>
<evidence type="ECO:0000256" key="1">
    <source>
        <dbReference type="ARBA" id="ARBA00006271"/>
    </source>
</evidence>
<accession>H6QRI7</accession>
<dbReference type="VEuPathDB" id="FungiDB:PGTG_21511"/>
<dbReference type="GO" id="GO:0051026">
    <property type="term" value="P:chiasma assembly"/>
    <property type="evidence" value="ECO:0000318"/>
    <property type="project" value="GO_Central"/>
</dbReference>
<comment type="similarity">
    <text evidence="1">Belongs to the DNA mismatch repair MutS family.</text>
</comment>
<gene>
    <name evidence="7" type="ORF">PGTG_21511</name>
</gene>
<dbReference type="OrthoDB" id="29596at2759"/>
<dbReference type="SUPFAM" id="SSF48334">
    <property type="entry name" value="DNA repair protein MutS, domain III"/>
    <property type="match status" value="1"/>
</dbReference>
<evidence type="ECO:0000256" key="3">
    <source>
        <dbReference type="ARBA" id="ARBA00022840"/>
    </source>
</evidence>
<feature type="domain" description="DNA mismatch repair proteins mutS family" evidence="6">
    <location>
        <begin position="678"/>
        <end position="694"/>
    </location>
</feature>
<keyword evidence="3" id="KW-0067">ATP-binding</keyword>
<dbReference type="Gene3D" id="3.40.50.300">
    <property type="entry name" value="P-loop containing nucleotide triphosphate hydrolases"/>
    <property type="match status" value="1"/>
</dbReference>
<dbReference type="AlphaFoldDB" id="H6QRI7"/>
<dbReference type="PROSITE" id="PS00486">
    <property type="entry name" value="DNA_MISMATCH_REPAIR_2"/>
    <property type="match status" value="1"/>
</dbReference>
<evidence type="ECO:0000256" key="2">
    <source>
        <dbReference type="ARBA" id="ARBA00022741"/>
    </source>
</evidence>
<name>H6QRI7_PUCGT</name>
<evidence type="ECO:0000256" key="4">
    <source>
        <dbReference type="ARBA" id="ARBA00023125"/>
    </source>
</evidence>
<proteinExistence type="inferred from homology"/>
<keyword evidence="2" id="KW-0547">Nucleotide-binding</keyword>
<dbReference type="InParanoid" id="H6QRI7"/>
<dbReference type="Pfam" id="PF00488">
    <property type="entry name" value="MutS_V"/>
    <property type="match status" value="1"/>
</dbReference>
<dbReference type="GO" id="GO:0003690">
    <property type="term" value="F:double-stranded DNA binding"/>
    <property type="evidence" value="ECO:0000318"/>
    <property type="project" value="GO_Central"/>
</dbReference>
<dbReference type="EMBL" id="DS178283">
    <property type="protein sequence ID" value="EHS63295.1"/>
    <property type="molecule type" value="Genomic_DNA"/>
</dbReference>
<evidence type="ECO:0000313" key="8">
    <source>
        <dbReference type="Proteomes" id="UP000008783"/>
    </source>
</evidence>
<dbReference type="InterPro" id="IPR045076">
    <property type="entry name" value="MutS"/>
</dbReference>